<name>G3AH94_SPAPN</name>
<proteinExistence type="predicted"/>
<gene>
    <name evidence="1" type="ORF">SPAPADRAFT_58754</name>
</gene>
<dbReference type="EMBL" id="GL996499">
    <property type="protein sequence ID" value="EGW35524.1"/>
    <property type="molecule type" value="Genomic_DNA"/>
</dbReference>
<feature type="non-terminal residue" evidence="1">
    <location>
        <position position="1"/>
    </location>
</feature>
<dbReference type="KEGG" id="spaa:SPAPADRAFT_58754"/>
<dbReference type="InParanoid" id="G3AH94"/>
<dbReference type="AlphaFoldDB" id="G3AH94"/>
<dbReference type="Proteomes" id="UP000000709">
    <property type="component" value="Unassembled WGS sequence"/>
</dbReference>
<keyword evidence="2" id="KW-1185">Reference proteome</keyword>
<reference evidence="1 2" key="1">
    <citation type="journal article" date="2011" name="Proc. Natl. Acad. Sci. U.S.A.">
        <title>Comparative genomics of xylose-fermenting fungi for enhanced biofuel production.</title>
        <authorList>
            <person name="Wohlbach D.J."/>
            <person name="Kuo A."/>
            <person name="Sato T.K."/>
            <person name="Potts K.M."/>
            <person name="Salamov A.A."/>
            <person name="LaButti K.M."/>
            <person name="Sun H."/>
            <person name="Clum A."/>
            <person name="Pangilinan J.L."/>
            <person name="Lindquist E.A."/>
            <person name="Lucas S."/>
            <person name="Lapidus A."/>
            <person name="Jin M."/>
            <person name="Gunawan C."/>
            <person name="Balan V."/>
            <person name="Dale B.E."/>
            <person name="Jeffries T.W."/>
            <person name="Zinkel R."/>
            <person name="Barry K.W."/>
            <person name="Grigoriev I.V."/>
            <person name="Gasch A.P."/>
        </authorList>
    </citation>
    <scope>NUCLEOTIDE SEQUENCE [LARGE SCALE GENOMIC DNA]</scope>
    <source>
        <strain evidence="2">NRRL Y-27907 / 11-Y1</strain>
    </source>
</reference>
<dbReference type="GeneID" id="18872592"/>
<sequence length="80" mass="9308">STYLSADDILTVDGADDDIKSFSTNYISNGTVESREMIPVSVSAYLTCFAQVFVWFRAEIYNWEKLFENYVDFQIKRYPL</sequence>
<evidence type="ECO:0000313" key="2">
    <source>
        <dbReference type="Proteomes" id="UP000000709"/>
    </source>
</evidence>
<protein>
    <submittedName>
        <fullName evidence="1">Uncharacterized protein</fullName>
    </submittedName>
</protein>
<evidence type="ECO:0000313" key="1">
    <source>
        <dbReference type="EMBL" id="EGW35524.1"/>
    </source>
</evidence>
<dbReference type="HOGENOM" id="CLU_2596776_0_0_1"/>
<organism evidence="2">
    <name type="scientific">Spathaspora passalidarum (strain NRRL Y-27907 / 11-Y1)</name>
    <dbReference type="NCBI Taxonomy" id="619300"/>
    <lineage>
        <taxon>Eukaryota</taxon>
        <taxon>Fungi</taxon>
        <taxon>Dikarya</taxon>
        <taxon>Ascomycota</taxon>
        <taxon>Saccharomycotina</taxon>
        <taxon>Pichiomycetes</taxon>
        <taxon>Debaryomycetaceae</taxon>
        <taxon>Spathaspora</taxon>
    </lineage>
</organism>
<accession>G3AH94</accession>
<dbReference type="RefSeq" id="XP_007372936.1">
    <property type="nucleotide sequence ID" value="XM_007372874.1"/>
</dbReference>